<feature type="compositionally biased region" description="Basic residues" evidence="1">
    <location>
        <begin position="495"/>
        <end position="508"/>
    </location>
</feature>
<evidence type="ECO:0000256" key="1">
    <source>
        <dbReference type="SAM" id="MobiDB-lite"/>
    </source>
</evidence>
<feature type="compositionally biased region" description="Basic residues" evidence="1">
    <location>
        <begin position="545"/>
        <end position="557"/>
    </location>
</feature>
<evidence type="ECO:0000313" key="3">
    <source>
        <dbReference type="EMBL" id="CAG8512135.1"/>
    </source>
</evidence>
<reference evidence="3" key="1">
    <citation type="submission" date="2021-06" db="EMBL/GenBank/DDBJ databases">
        <authorList>
            <person name="Kallberg Y."/>
            <person name="Tangrot J."/>
            <person name="Rosling A."/>
        </authorList>
    </citation>
    <scope>NUCLEOTIDE SEQUENCE</scope>
    <source>
        <strain evidence="3">FL130A</strain>
    </source>
</reference>
<dbReference type="Proteomes" id="UP000789508">
    <property type="component" value="Unassembled WGS sequence"/>
</dbReference>
<dbReference type="SUPFAM" id="SSF51735">
    <property type="entry name" value="NAD(P)-binding Rossmann-fold domains"/>
    <property type="match status" value="1"/>
</dbReference>
<dbReference type="InterPro" id="IPR016040">
    <property type="entry name" value="NAD(P)-bd_dom"/>
</dbReference>
<dbReference type="PANTHER" id="PTHR43162">
    <property type="match status" value="1"/>
</dbReference>
<dbReference type="OrthoDB" id="10254221at2759"/>
<accession>A0A9N9F6B1</accession>
<keyword evidence="4" id="KW-1185">Reference proteome</keyword>
<proteinExistence type="predicted"/>
<protein>
    <submittedName>
        <fullName evidence="3">11157_t:CDS:1</fullName>
    </submittedName>
</protein>
<dbReference type="EMBL" id="CAJVPS010000854">
    <property type="protein sequence ID" value="CAG8512135.1"/>
    <property type="molecule type" value="Genomic_DNA"/>
</dbReference>
<sequence length="557" mass="64939">MTTQIILPDKKRADTERHRHGRDFTVTATDRWMGNSLARGLLGEGKRSGWNFRALTRDADAEPLDDLRRFGAEIVEIDYEDQESLEDALRGTEFMVFVAESDRDRVRQAEALARAARKNEVKGAIVLSVRGVDEINTKTHRDYREMEKIWQEHVPCVAVFRLSFIDQGFFIWSQNIKEEGTINMTLHERDQFTPVNLDDIVRSIRSMAFYEGKLVDALDRRYHQKIFTLTGPDTVTPRDIVAAINTVIRETKVEYERVDRYDLADYLKNLHRYEDDDDYGRERGLSQRTAAILAQRGFALLHEAIADFLKGNERTLEKGANTFFNGISILESALKFLDDANPQHNRFVTNNRNSFNFFSVNNTNLSDQFLLNQSQQGTTLTNKYNIRDVNAPLEHLKSFGVEKIATLNTTERQAIIVELTQVIGPFEKLLFPTALHNLDIGDYYPRPLDVLEYIKEGDASRVTDDVQRLTDRVPEPIDSFFKENKESFAPNHDGFRRRRPGRRHRRGRRDRDGRRGQNDDRRDRDRDEYRQMHNSYGFDQDGPSIRKRNFMHRRSRL</sequence>
<dbReference type="AlphaFoldDB" id="A0A9N9F6B1"/>
<feature type="region of interest" description="Disordered" evidence="1">
    <location>
        <begin position="480"/>
        <end position="557"/>
    </location>
</feature>
<name>A0A9N9F6B1_9GLOM</name>
<dbReference type="InterPro" id="IPR051604">
    <property type="entry name" value="Ergot_Alk_Oxidoreductase"/>
</dbReference>
<dbReference type="Gene3D" id="3.40.50.720">
    <property type="entry name" value="NAD(P)-binding Rossmann-like Domain"/>
    <property type="match status" value="1"/>
</dbReference>
<evidence type="ECO:0000313" key="4">
    <source>
        <dbReference type="Proteomes" id="UP000789508"/>
    </source>
</evidence>
<feature type="domain" description="NAD(P)-binding" evidence="2">
    <location>
        <begin position="39"/>
        <end position="153"/>
    </location>
</feature>
<dbReference type="Pfam" id="PF13460">
    <property type="entry name" value="NAD_binding_10"/>
    <property type="match status" value="1"/>
</dbReference>
<organism evidence="3 4">
    <name type="scientific">Ambispora leptoticha</name>
    <dbReference type="NCBI Taxonomy" id="144679"/>
    <lineage>
        <taxon>Eukaryota</taxon>
        <taxon>Fungi</taxon>
        <taxon>Fungi incertae sedis</taxon>
        <taxon>Mucoromycota</taxon>
        <taxon>Glomeromycotina</taxon>
        <taxon>Glomeromycetes</taxon>
        <taxon>Archaeosporales</taxon>
        <taxon>Ambisporaceae</taxon>
        <taxon>Ambispora</taxon>
    </lineage>
</organism>
<dbReference type="PANTHER" id="PTHR43162:SF1">
    <property type="entry name" value="PRESTALK A DIFFERENTIATION PROTEIN A"/>
    <property type="match status" value="1"/>
</dbReference>
<gene>
    <name evidence="3" type="ORF">ALEPTO_LOCUS4028</name>
</gene>
<feature type="compositionally biased region" description="Basic and acidic residues" evidence="1">
    <location>
        <begin position="509"/>
        <end position="531"/>
    </location>
</feature>
<dbReference type="InterPro" id="IPR036291">
    <property type="entry name" value="NAD(P)-bd_dom_sf"/>
</dbReference>
<comment type="caution">
    <text evidence="3">The sequence shown here is derived from an EMBL/GenBank/DDBJ whole genome shotgun (WGS) entry which is preliminary data.</text>
</comment>
<evidence type="ECO:0000259" key="2">
    <source>
        <dbReference type="Pfam" id="PF13460"/>
    </source>
</evidence>